<evidence type="ECO:0000313" key="2">
    <source>
        <dbReference type="EMBL" id="CAK0796785.1"/>
    </source>
</evidence>
<organism evidence="2 3">
    <name type="scientific">Prorocentrum cordatum</name>
    <dbReference type="NCBI Taxonomy" id="2364126"/>
    <lineage>
        <taxon>Eukaryota</taxon>
        <taxon>Sar</taxon>
        <taxon>Alveolata</taxon>
        <taxon>Dinophyceae</taxon>
        <taxon>Prorocentrales</taxon>
        <taxon>Prorocentraceae</taxon>
        <taxon>Prorocentrum</taxon>
    </lineage>
</organism>
<evidence type="ECO:0000313" key="3">
    <source>
        <dbReference type="Proteomes" id="UP001189429"/>
    </source>
</evidence>
<feature type="compositionally biased region" description="Polar residues" evidence="1">
    <location>
        <begin position="63"/>
        <end position="77"/>
    </location>
</feature>
<evidence type="ECO:0000256" key="1">
    <source>
        <dbReference type="SAM" id="MobiDB-lite"/>
    </source>
</evidence>
<sequence>MLPQHTVEMQVLERCLVPWAVLENRERYPFFWGTGRLQDMAVDAAQQGHRQSGPSEGRADPQRSGTSTQPVNRTPYGQVQAGEVHGQASGAYVQKWAESGTNLTLHVSFVVDDSANMGRLLIDLSMFKVCFQEISMAGF</sequence>
<protein>
    <submittedName>
        <fullName evidence="2">Uncharacterized protein</fullName>
    </submittedName>
</protein>
<dbReference type="Proteomes" id="UP001189429">
    <property type="component" value="Unassembled WGS sequence"/>
</dbReference>
<gene>
    <name evidence="2" type="ORF">PCOR1329_LOCUS6068</name>
</gene>
<keyword evidence="3" id="KW-1185">Reference proteome</keyword>
<reference evidence="2" key="1">
    <citation type="submission" date="2023-10" db="EMBL/GenBank/DDBJ databases">
        <authorList>
            <person name="Chen Y."/>
            <person name="Shah S."/>
            <person name="Dougan E. K."/>
            <person name="Thang M."/>
            <person name="Chan C."/>
        </authorList>
    </citation>
    <scope>NUCLEOTIDE SEQUENCE [LARGE SCALE GENOMIC DNA]</scope>
</reference>
<proteinExistence type="predicted"/>
<accession>A0ABN9PY83</accession>
<feature type="region of interest" description="Disordered" evidence="1">
    <location>
        <begin position="42"/>
        <end position="80"/>
    </location>
</feature>
<name>A0ABN9PY83_9DINO</name>
<dbReference type="EMBL" id="CAUYUJ010001624">
    <property type="protein sequence ID" value="CAK0796785.1"/>
    <property type="molecule type" value="Genomic_DNA"/>
</dbReference>
<comment type="caution">
    <text evidence="2">The sequence shown here is derived from an EMBL/GenBank/DDBJ whole genome shotgun (WGS) entry which is preliminary data.</text>
</comment>